<comment type="caution">
    <text evidence="2">The sequence shown here is derived from an EMBL/GenBank/DDBJ whole genome shotgun (WGS) entry which is preliminary data.</text>
</comment>
<evidence type="ECO:0008006" key="4">
    <source>
        <dbReference type="Google" id="ProtNLM"/>
    </source>
</evidence>
<feature type="compositionally biased region" description="Basic and acidic residues" evidence="1">
    <location>
        <begin position="334"/>
        <end position="350"/>
    </location>
</feature>
<dbReference type="AlphaFoldDB" id="A0AAN9CA24"/>
<dbReference type="PANTHER" id="PTHR14726:SF1">
    <property type="entry name" value="JHY PROTEIN HOMOLOG"/>
    <property type="match status" value="1"/>
</dbReference>
<name>A0AAN9CA24_9TELE</name>
<feature type="region of interest" description="Disordered" evidence="1">
    <location>
        <begin position="666"/>
        <end position="685"/>
    </location>
</feature>
<dbReference type="InterPro" id="IPR027968">
    <property type="entry name" value="JHY"/>
</dbReference>
<dbReference type="Proteomes" id="UP001364617">
    <property type="component" value="Unassembled WGS sequence"/>
</dbReference>
<feature type="compositionally biased region" description="Polar residues" evidence="1">
    <location>
        <begin position="395"/>
        <end position="406"/>
    </location>
</feature>
<gene>
    <name evidence="2" type="ORF">R3I93_021172</name>
</gene>
<sequence>MKTIVFEQQRHDHELNRPEALKQSKVKFNMTKDSNVSPRDNVPDLPLMWDSLESDTESLVQEKEYQRELQMCSDLLSAENFKQQCNVTETDSEEEHLDVYDSLDLKPRRVKGPHEPLRQTPPEDEYAYLRYDPNWRKNQEGAQVFNQLNERLSLDSFEGSEDTIEPLENFALGSRRDYVVVSNPPTAQMENALSQPPSPPFHLHPQREDILGTPESKSSCMSSEGTPRDDGKHLNVKSVSPQKTRSRHLSDLRPVRDKKDIVEQNKATLGINTHKQGSYLKAHQHKDKPDETKQPRKTSYETISAHSPESQDNVRDPELMWLQKTQKLKQSHKEKKEPKRRERTRNHQDQLKPPVPESKPRAHLKPLTERHVISVDHLSPDSEETPVAYTHDPPQHQSGLQSHSHAPPTVNLNINLHTPTNPGQLLNLSQKETILTLVSQALQWDRPDLFNPPFLQQGYHSVLSNSEGQMGLAPKAVVSSPAPHSGVVYAVDRSVPQRHAGKPLTNAFENSSFKNHNRLRIPILKLPAYPQVEASHYPPELLPNDESVGPFVPPTQISAPYTVLPPIGRANGSDTELGSDRSEQQLNPIHRCSSEGYLSQMEKLRKAKTNYKAYTLKDYKDMKQEVKLGGLGPTNTIPEAVAEKIRRQKLYSNVIREQNKKISRIPSLSAKDPVGSDNKDTVPRRKALEYAKTIAKPKPPPKSKDRNGEQPQNPQETDPIHLATLEMLRRHEDEKRAVARFRTIHVI</sequence>
<feature type="region of interest" description="Disordered" evidence="1">
    <location>
        <begin position="188"/>
        <end position="406"/>
    </location>
</feature>
<dbReference type="GO" id="GO:0035082">
    <property type="term" value="P:axoneme assembly"/>
    <property type="evidence" value="ECO:0007669"/>
    <property type="project" value="TreeGrafter"/>
</dbReference>
<feature type="compositionally biased region" description="Polar residues" evidence="1">
    <location>
        <begin position="215"/>
        <end position="225"/>
    </location>
</feature>
<protein>
    <recommendedName>
        <fullName evidence="4">Jhy protein homolog</fullName>
    </recommendedName>
</protein>
<feature type="compositionally biased region" description="Polar residues" evidence="1">
    <location>
        <begin position="265"/>
        <end position="276"/>
    </location>
</feature>
<evidence type="ECO:0000256" key="1">
    <source>
        <dbReference type="SAM" id="MobiDB-lite"/>
    </source>
</evidence>
<organism evidence="2 3">
    <name type="scientific">Phoxinus phoxinus</name>
    <name type="common">Eurasian minnow</name>
    <dbReference type="NCBI Taxonomy" id="58324"/>
    <lineage>
        <taxon>Eukaryota</taxon>
        <taxon>Metazoa</taxon>
        <taxon>Chordata</taxon>
        <taxon>Craniata</taxon>
        <taxon>Vertebrata</taxon>
        <taxon>Euteleostomi</taxon>
        <taxon>Actinopterygii</taxon>
        <taxon>Neopterygii</taxon>
        <taxon>Teleostei</taxon>
        <taxon>Ostariophysi</taxon>
        <taxon>Cypriniformes</taxon>
        <taxon>Leuciscidae</taxon>
        <taxon>Phoxininae</taxon>
        <taxon>Phoxinus</taxon>
    </lineage>
</organism>
<proteinExistence type="predicted"/>
<feature type="compositionally biased region" description="Polar residues" evidence="1">
    <location>
        <begin position="300"/>
        <end position="311"/>
    </location>
</feature>
<evidence type="ECO:0000313" key="3">
    <source>
        <dbReference type="Proteomes" id="UP001364617"/>
    </source>
</evidence>
<feature type="compositionally biased region" description="Basic and acidic residues" evidence="1">
    <location>
        <begin position="248"/>
        <end position="263"/>
    </location>
</feature>
<reference evidence="2 3" key="1">
    <citation type="submission" date="2024-02" db="EMBL/GenBank/DDBJ databases">
        <title>Chromosome-level genome assembly of the Eurasian Minnow (Phoxinus phoxinus).</title>
        <authorList>
            <person name="Oriowo T.O."/>
            <person name="Martin S."/>
            <person name="Stange M."/>
            <person name="Chrysostomakis Y."/>
            <person name="Brown T."/>
            <person name="Winkler S."/>
            <person name="Kukowka S."/>
            <person name="Myers E.W."/>
            <person name="Bohne A."/>
        </authorList>
    </citation>
    <scope>NUCLEOTIDE SEQUENCE [LARGE SCALE GENOMIC DNA]</scope>
    <source>
        <strain evidence="2">ZFMK-TIS-60720</strain>
        <tissue evidence="2">Whole Organism</tissue>
    </source>
</reference>
<dbReference type="EMBL" id="JAYKXH010000023">
    <property type="protein sequence ID" value="KAK7125710.1"/>
    <property type="molecule type" value="Genomic_DNA"/>
</dbReference>
<dbReference type="Pfam" id="PF15261">
    <property type="entry name" value="JHY"/>
    <property type="match status" value="1"/>
</dbReference>
<keyword evidence="3" id="KW-1185">Reference proteome</keyword>
<feature type="region of interest" description="Disordered" evidence="1">
    <location>
        <begin position="690"/>
        <end position="720"/>
    </location>
</feature>
<accession>A0AAN9CA24</accession>
<evidence type="ECO:0000313" key="2">
    <source>
        <dbReference type="EMBL" id="KAK7125710.1"/>
    </source>
</evidence>
<dbReference type="PANTHER" id="PTHR14726">
    <property type="entry name" value="JHY PROTEIN HOMOLOG"/>
    <property type="match status" value="1"/>
</dbReference>
<feature type="compositionally biased region" description="Basic and acidic residues" evidence="1">
    <location>
        <begin position="366"/>
        <end position="380"/>
    </location>
</feature>